<reference evidence="1" key="2">
    <citation type="journal article" date="2018" name="Genome Biol.">
        <title>SKESA: strategic k-mer extension for scrupulous assemblies.</title>
        <authorList>
            <person name="Souvorov A."/>
            <person name="Agarwala R."/>
            <person name="Lipman D.J."/>
        </authorList>
    </citation>
    <scope>NUCLEOTIDE SEQUENCE</scope>
    <source>
        <strain evidence="1">BCW_3452</strain>
    </source>
</reference>
<reference evidence="2 3" key="1">
    <citation type="submission" date="2017-12" db="EMBL/GenBank/DDBJ databases">
        <title>FDA dAtabase for Regulatory Grade micrObial Sequences (FDA-ARGOS): Supporting development and validation of Infectious Disease Dx tests.</title>
        <authorList>
            <person name="Hoffmann M."/>
            <person name="Allard M."/>
            <person name="Evans P."/>
            <person name="Brown E."/>
            <person name="Tallon L.J."/>
            <person name="Sadzewicz L."/>
            <person name="Sengamalay N."/>
            <person name="Ott S."/>
            <person name="Godinez A."/>
            <person name="Nagaraj S."/>
            <person name="Vavikolanu K."/>
            <person name="Aluvathingal J."/>
            <person name="Nadendla S."/>
            <person name="Hobson J."/>
            <person name="Sichtig H."/>
        </authorList>
    </citation>
    <scope>NUCLEOTIDE SEQUENCE [LARGE SCALE GENOMIC DNA]</scope>
    <source>
        <strain evidence="3">ATCC 29307</strain>
        <strain evidence="2">FDAARGOS_118</strain>
    </source>
</reference>
<keyword evidence="3" id="KW-1185">Reference proteome</keyword>
<proteinExistence type="predicted"/>
<sequence length="166" mass="19253">MRFKLIIFICFPFILLGCDNHLFSQFFRNPHIVDMFSTKKIKSVEWSKFNVDVTALNRNQMIRLIFDGSEPENLTFSTEMIASDSAYDKDVFVSSKWPNFEIEIEIVATSSEEKKYQFRPKGQSTGILFFPESDIDLMGLKFTTIDIRSNVSLDNVNATWISYTSK</sequence>
<dbReference type="EMBL" id="LOSH02000001">
    <property type="protein sequence ID" value="PNM77382.1"/>
    <property type="molecule type" value="Genomic_DNA"/>
</dbReference>
<reference evidence="1" key="3">
    <citation type="submission" date="2019-01" db="EMBL/GenBank/DDBJ databases">
        <authorList>
            <consortium name="NCBI Pathogen Detection Project"/>
        </authorList>
    </citation>
    <scope>NUCLEOTIDE SEQUENCE</scope>
    <source>
        <strain evidence="1">BCW_3452</strain>
    </source>
</reference>
<protein>
    <recommendedName>
        <fullName evidence="4">Lipoprotein</fullName>
    </recommendedName>
</protein>
<accession>A0A8H9N3I1</accession>
<evidence type="ECO:0008006" key="4">
    <source>
        <dbReference type="Google" id="ProtNLM"/>
    </source>
</evidence>
<comment type="caution">
    <text evidence="1">The sequence shown here is derived from an EMBL/GenBank/DDBJ whole genome shotgun (WGS) entry which is preliminary data.</text>
</comment>
<name>A0A8H9N3I1_VIBVL</name>
<dbReference type="AlphaFoldDB" id="A0A8H9N3I1"/>
<evidence type="ECO:0000313" key="1">
    <source>
        <dbReference type="EMBL" id="HAS8542089.1"/>
    </source>
</evidence>
<dbReference type="PROSITE" id="PS51257">
    <property type="entry name" value="PROKAR_LIPOPROTEIN"/>
    <property type="match status" value="1"/>
</dbReference>
<dbReference type="EMBL" id="DACRBY010000031">
    <property type="protein sequence ID" value="HAS8542089.1"/>
    <property type="molecule type" value="Genomic_DNA"/>
</dbReference>
<dbReference type="Proteomes" id="UP000863257">
    <property type="component" value="Unassembled WGS sequence"/>
</dbReference>
<evidence type="ECO:0000313" key="3">
    <source>
        <dbReference type="Proteomes" id="UP000054370"/>
    </source>
</evidence>
<organism evidence="1">
    <name type="scientific">Vibrio vulnificus</name>
    <dbReference type="NCBI Taxonomy" id="672"/>
    <lineage>
        <taxon>Bacteria</taxon>
        <taxon>Pseudomonadati</taxon>
        <taxon>Pseudomonadota</taxon>
        <taxon>Gammaproteobacteria</taxon>
        <taxon>Vibrionales</taxon>
        <taxon>Vibrionaceae</taxon>
        <taxon>Vibrio</taxon>
    </lineage>
</organism>
<dbReference type="Proteomes" id="UP000054370">
    <property type="component" value="Unassembled WGS sequence"/>
</dbReference>
<gene>
    <name evidence="2" type="ORF">AL548_002105</name>
    <name evidence="1" type="ORF">I7730_20065</name>
</gene>
<evidence type="ECO:0000313" key="2">
    <source>
        <dbReference type="EMBL" id="PNM77382.1"/>
    </source>
</evidence>